<accession>A0A0G4EYJ1</accession>
<keyword evidence="2 3" id="KW-0040">ANK repeat</keyword>
<feature type="repeat" description="ANK" evidence="3">
    <location>
        <begin position="273"/>
        <end position="305"/>
    </location>
</feature>
<dbReference type="AlphaFoldDB" id="A0A0G4EYJ1"/>
<dbReference type="Pfam" id="PF12796">
    <property type="entry name" value="Ank_2"/>
    <property type="match status" value="2"/>
</dbReference>
<gene>
    <name evidence="4" type="ORF">Cvel_2543</name>
</gene>
<dbReference type="VEuPathDB" id="CryptoDB:Cvel_2543"/>
<sequence length="464" mass="50332">MRRERTAASLVPVRKGLRTLAESLRKVAGLVENMDDLLGAVKFSDPPKRDISPPDLLHDKTPSVLLPTEAAALHRLTKLVEDMRRGVRMELNTLLSLYYRMDVEPLFALAMRKVIPSFQTVTGETLRQALDAFMNTGEGQKREDLELLLKVGAAVDAVVEVPQGESQAGVIEKVRETALVRAVSFGSLEAVKILVGAGAVLELQVSGGMRALHVACQKGRSEVAKYLVCSGAELEARSEKGVTPLQFAATSGAVDLVHFLLTQGANVHATGAFGHTALFAAVRFGRKDVVQLLLDRGARVNERDQYGQTPLFCTARIDWGCFRDLRDIAELLISRGADIHARDEEGRTVIHFAAGSGAMNVFNLLLTRGADPLAVDDVARSALHYVAFVLDSKKNERHLFAKKLRIARRLVSVGVDIGAGGGGIGTALDVAEEHQPADSPVFELLRVLNSRFAFLSSVYISIRG</sequence>
<dbReference type="InterPro" id="IPR036770">
    <property type="entry name" value="Ankyrin_rpt-contain_sf"/>
</dbReference>
<dbReference type="PRINTS" id="PR01415">
    <property type="entry name" value="ANKYRIN"/>
</dbReference>
<feature type="repeat" description="ANK" evidence="3">
    <location>
        <begin position="207"/>
        <end position="239"/>
    </location>
</feature>
<feature type="repeat" description="ANK" evidence="3">
    <location>
        <begin position="240"/>
        <end position="272"/>
    </location>
</feature>
<reference evidence="4" key="1">
    <citation type="submission" date="2014-11" db="EMBL/GenBank/DDBJ databases">
        <authorList>
            <person name="Otto D Thomas"/>
            <person name="Naeem Raeece"/>
        </authorList>
    </citation>
    <scope>NUCLEOTIDE SEQUENCE</scope>
</reference>
<evidence type="ECO:0000313" key="4">
    <source>
        <dbReference type="EMBL" id="CEM04427.1"/>
    </source>
</evidence>
<evidence type="ECO:0000256" key="3">
    <source>
        <dbReference type="PROSITE-ProRule" id="PRU00023"/>
    </source>
</evidence>
<evidence type="ECO:0000256" key="1">
    <source>
        <dbReference type="ARBA" id="ARBA00022737"/>
    </source>
</evidence>
<keyword evidence="1" id="KW-0677">Repeat</keyword>
<name>A0A0G4EYJ1_9ALVE</name>
<dbReference type="InterPro" id="IPR002110">
    <property type="entry name" value="Ankyrin_rpt"/>
</dbReference>
<dbReference type="PANTHER" id="PTHR24166">
    <property type="entry name" value="ROLLING PEBBLES, ISOFORM B"/>
    <property type="match status" value="1"/>
</dbReference>
<dbReference type="SUPFAM" id="SSF48403">
    <property type="entry name" value="Ankyrin repeat"/>
    <property type="match status" value="1"/>
</dbReference>
<dbReference type="SMART" id="SM00248">
    <property type="entry name" value="ANK"/>
    <property type="match status" value="7"/>
</dbReference>
<dbReference type="PROSITE" id="PS50297">
    <property type="entry name" value="ANK_REP_REGION"/>
    <property type="match status" value="4"/>
</dbReference>
<dbReference type="InterPro" id="IPR050889">
    <property type="entry name" value="Dendritic_Spine_Reg/Scaffold"/>
</dbReference>
<dbReference type="PROSITE" id="PS50088">
    <property type="entry name" value="ANK_REPEAT"/>
    <property type="match status" value="4"/>
</dbReference>
<dbReference type="PANTHER" id="PTHR24166:SF48">
    <property type="entry name" value="PROTEIN VAPYRIN"/>
    <property type="match status" value="1"/>
</dbReference>
<dbReference type="Gene3D" id="1.25.40.20">
    <property type="entry name" value="Ankyrin repeat-containing domain"/>
    <property type="match status" value="1"/>
</dbReference>
<dbReference type="PhylomeDB" id="A0A0G4EYJ1"/>
<proteinExistence type="predicted"/>
<dbReference type="EMBL" id="CDMZ01000011">
    <property type="protein sequence ID" value="CEM04427.1"/>
    <property type="molecule type" value="Genomic_DNA"/>
</dbReference>
<dbReference type="Pfam" id="PF00023">
    <property type="entry name" value="Ank"/>
    <property type="match status" value="1"/>
</dbReference>
<feature type="repeat" description="ANK" evidence="3">
    <location>
        <begin position="345"/>
        <end position="377"/>
    </location>
</feature>
<protein>
    <submittedName>
        <fullName evidence="4">Uncharacterized protein</fullName>
    </submittedName>
</protein>
<evidence type="ECO:0000256" key="2">
    <source>
        <dbReference type="ARBA" id="ARBA00023043"/>
    </source>
</evidence>
<organism evidence="4">
    <name type="scientific">Chromera velia CCMP2878</name>
    <dbReference type="NCBI Taxonomy" id="1169474"/>
    <lineage>
        <taxon>Eukaryota</taxon>
        <taxon>Sar</taxon>
        <taxon>Alveolata</taxon>
        <taxon>Colpodellida</taxon>
        <taxon>Chromeraceae</taxon>
        <taxon>Chromera</taxon>
    </lineage>
</organism>